<keyword evidence="8 12" id="KW-0472">Membrane</keyword>
<dbReference type="InterPro" id="IPR027359">
    <property type="entry name" value="Volt_channel_dom_sf"/>
</dbReference>
<evidence type="ECO:0000256" key="4">
    <source>
        <dbReference type="ARBA" id="ARBA00022692"/>
    </source>
</evidence>
<evidence type="ECO:0008006" key="16">
    <source>
        <dbReference type="Google" id="ProtNLM"/>
    </source>
</evidence>
<evidence type="ECO:0000256" key="3">
    <source>
        <dbReference type="ARBA" id="ARBA00022475"/>
    </source>
</evidence>
<dbReference type="PRINTS" id="PR01459">
    <property type="entry name" value="KCNQCHANNEL"/>
</dbReference>
<name>E4Y9V3_OIKDI</name>
<dbReference type="InterPro" id="IPR005821">
    <property type="entry name" value="Ion_trans_dom"/>
</dbReference>
<evidence type="ECO:0000256" key="7">
    <source>
        <dbReference type="ARBA" id="ARBA00023065"/>
    </source>
</evidence>
<evidence type="ECO:0000256" key="11">
    <source>
        <dbReference type="SAM" id="Coils"/>
    </source>
</evidence>
<accession>E4Y9V3</accession>
<dbReference type="InterPro" id="IPR013821">
    <property type="entry name" value="K_chnl_volt-dep_KCNQ_C"/>
</dbReference>
<dbReference type="EMBL" id="FN654346">
    <property type="protein sequence ID" value="CBY32340.1"/>
    <property type="molecule type" value="Genomic_DNA"/>
</dbReference>
<reference evidence="15" key="1">
    <citation type="journal article" date="2010" name="Science">
        <title>Plasticity of animal genome architecture unmasked by rapid evolution of a pelagic tunicate.</title>
        <authorList>
            <person name="Denoeud F."/>
            <person name="Henriet S."/>
            <person name="Mungpakdee S."/>
            <person name="Aury J.M."/>
            <person name="Da Silva C."/>
            <person name="Brinkmann H."/>
            <person name="Mikhaleva J."/>
            <person name="Olsen L.C."/>
            <person name="Jubin C."/>
            <person name="Canestro C."/>
            <person name="Bouquet J.M."/>
            <person name="Danks G."/>
            <person name="Poulain J."/>
            <person name="Campsteijn C."/>
            <person name="Adamski M."/>
            <person name="Cross I."/>
            <person name="Yadetie F."/>
            <person name="Muffato M."/>
            <person name="Louis A."/>
            <person name="Butcher S."/>
            <person name="Tsagkogeorga G."/>
            <person name="Konrad A."/>
            <person name="Singh S."/>
            <person name="Jensen M.F."/>
            <person name="Cong E.H."/>
            <person name="Eikeseth-Otteraa H."/>
            <person name="Noel B."/>
            <person name="Anthouard V."/>
            <person name="Porcel B.M."/>
            <person name="Kachouri-Lafond R."/>
            <person name="Nishino A."/>
            <person name="Ugolini M."/>
            <person name="Chourrout P."/>
            <person name="Nishida H."/>
            <person name="Aasland R."/>
            <person name="Huzurbazar S."/>
            <person name="Westhof E."/>
            <person name="Delsuc F."/>
            <person name="Lehrach H."/>
            <person name="Reinhardt R."/>
            <person name="Weissenbach J."/>
            <person name="Roy S.W."/>
            <person name="Artiguenave F."/>
            <person name="Postlethwait J.H."/>
            <person name="Manak J.R."/>
            <person name="Thompson E.M."/>
            <person name="Jaillon O."/>
            <person name="Du Pasquier L."/>
            <person name="Boudinot P."/>
            <person name="Liberles D.A."/>
            <person name="Volff J.N."/>
            <person name="Philippe H."/>
            <person name="Lenhard B."/>
            <person name="Roest Crollius H."/>
            <person name="Wincker P."/>
            <person name="Chourrout D."/>
        </authorList>
    </citation>
    <scope>NUCLEOTIDE SEQUENCE [LARGE SCALE GENOMIC DNA]</scope>
</reference>
<keyword evidence="2" id="KW-0813">Transport</keyword>
<dbReference type="PANTHER" id="PTHR47735">
    <property type="entry name" value="POTASSIUM VOLTAGE-GATED CHANNEL SUBFAMILY KQT MEMBER 4"/>
    <property type="match status" value="1"/>
</dbReference>
<feature type="domain" description="Ion transport" evidence="13">
    <location>
        <begin position="77"/>
        <end position="307"/>
    </location>
</feature>
<keyword evidence="4 12" id="KW-0812">Transmembrane</keyword>
<gene>
    <name evidence="15" type="ORF">GSOID_T00030762001</name>
</gene>
<feature type="transmembrane region" description="Helical" evidence="12">
    <location>
        <begin position="144"/>
        <end position="166"/>
    </location>
</feature>
<evidence type="ECO:0000256" key="6">
    <source>
        <dbReference type="ARBA" id="ARBA00022989"/>
    </source>
</evidence>
<feature type="transmembrane region" description="Helical" evidence="12">
    <location>
        <begin position="44"/>
        <end position="62"/>
    </location>
</feature>
<comment type="catalytic activity">
    <reaction evidence="10">
        <text>K(+)(in) = K(+)(out)</text>
        <dbReference type="Rhea" id="RHEA:29463"/>
        <dbReference type="ChEBI" id="CHEBI:29103"/>
    </reaction>
</comment>
<keyword evidence="6 12" id="KW-1133">Transmembrane helix</keyword>
<feature type="transmembrane region" description="Helical" evidence="12">
    <location>
        <begin position="278"/>
        <end position="304"/>
    </location>
</feature>
<dbReference type="Pfam" id="PF00520">
    <property type="entry name" value="Ion_trans"/>
    <property type="match status" value="1"/>
</dbReference>
<dbReference type="Gene3D" id="6.10.140.1910">
    <property type="match status" value="2"/>
</dbReference>
<dbReference type="InterPro" id="IPR003937">
    <property type="entry name" value="K_chnl_volt-dep_KCNQ"/>
</dbReference>
<dbReference type="SUPFAM" id="SSF81324">
    <property type="entry name" value="Voltage-gated potassium channels"/>
    <property type="match status" value="1"/>
</dbReference>
<dbReference type="Gene3D" id="1.20.120.350">
    <property type="entry name" value="Voltage-gated potassium channels. Chain C"/>
    <property type="match status" value="1"/>
</dbReference>
<feature type="transmembrane region" description="Helical" evidence="12">
    <location>
        <begin position="74"/>
        <end position="94"/>
    </location>
</feature>
<dbReference type="GO" id="GO:0008076">
    <property type="term" value="C:voltage-gated potassium channel complex"/>
    <property type="evidence" value="ECO:0007669"/>
    <property type="project" value="TreeGrafter"/>
</dbReference>
<dbReference type="PANTHER" id="PTHR47735:SF9">
    <property type="entry name" value="POTASSIUM VOLTAGE-GATED CHANNEL SUBFAMILY KQT MEMBER 4-LIKE ISOFORM X1"/>
    <property type="match status" value="1"/>
</dbReference>
<evidence type="ECO:0000256" key="5">
    <source>
        <dbReference type="ARBA" id="ARBA00022958"/>
    </source>
</evidence>
<dbReference type="GO" id="GO:0005249">
    <property type="term" value="F:voltage-gated potassium channel activity"/>
    <property type="evidence" value="ECO:0007669"/>
    <property type="project" value="InterPro"/>
</dbReference>
<keyword evidence="3" id="KW-1003">Cell membrane</keyword>
<keyword evidence="11" id="KW-0175">Coiled coil</keyword>
<dbReference type="Pfam" id="PF03520">
    <property type="entry name" value="KCNQ_channel"/>
    <property type="match status" value="1"/>
</dbReference>
<comment type="subcellular location">
    <subcellularLocation>
        <location evidence="1">Cell membrane</location>
        <topology evidence="1">Multi-pass membrane protein</topology>
    </subcellularLocation>
</comment>
<evidence type="ECO:0000256" key="1">
    <source>
        <dbReference type="ARBA" id="ARBA00004651"/>
    </source>
</evidence>
<evidence type="ECO:0000256" key="2">
    <source>
        <dbReference type="ARBA" id="ARBA00022448"/>
    </source>
</evidence>
<feature type="domain" description="Potassium channel voltage dependent KCNQ C-terminal" evidence="14">
    <location>
        <begin position="400"/>
        <end position="472"/>
    </location>
</feature>
<dbReference type="Proteomes" id="UP000011014">
    <property type="component" value="Unassembled WGS sequence"/>
</dbReference>
<dbReference type="PRINTS" id="PR00169">
    <property type="entry name" value="KCHANNEL"/>
</dbReference>
<evidence type="ECO:0000259" key="14">
    <source>
        <dbReference type="Pfam" id="PF03520"/>
    </source>
</evidence>
<keyword evidence="9" id="KW-0407">Ion channel</keyword>
<evidence type="ECO:0000259" key="13">
    <source>
        <dbReference type="Pfam" id="PF00520"/>
    </source>
</evidence>
<evidence type="ECO:0000256" key="8">
    <source>
        <dbReference type="ARBA" id="ARBA00023136"/>
    </source>
</evidence>
<evidence type="ECO:0000256" key="9">
    <source>
        <dbReference type="ARBA" id="ARBA00023303"/>
    </source>
</evidence>
<dbReference type="Gene3D" id="1.10.287.70">
    <property type="match status" value="1"/>
</dbReference>
<feature type="transmembrane region" description="Helical" evidence="12">
    <location>
        <begin position="217"/>
        <end position="235"/>
    </location>
</feature>
<evidence type="ECO:0000313" key="15">
    <source>
        <dbReference type="EMBL" id="CBY32340.1"/>
    </source>
</evidence>
<sequence length="530" mass="60863">MSLRELGRSETIDIGYEHVSRESRRKKIVYRYYQFWVLKSKYDFFIFYIFLPKIQQLIHNFLDRPSEGTLGRFSTLYHFMSFILVVACLCLTVFSTMEEHSELEKILNGLENMMIAQFFIEYILRVWSSGSRTRYRGTRGRLRYCCRIFSLLDLVVIIVGFSMTFVSRNDDSSRSLSATSTLRSVRFLQIARVFRLDRCGTSWKLLRSVFINHAKELLSAIYLGSLTLVFSSFMIFRIENGNGTDPFGTFGDALWWGVSTFSTIGYGDKVPTTGMGKFISSVFSIIGICFFALPAGILGTGFALKVQEQHRVKHNVKRRIPAARLIQTLWKIHVAEQEMLRRFQRSKTGSIHKKMKKVDIYEGIDAEPIKGSAFIQGFAGILSSITQRQDEDENQNDEAEEALKNSSAEAKVAAIRFITKVKFFVARKQFREALRPYDITDVIEQYSKGYLLVHDSVKQVRAGNDEINLELQAIREKMSLMMSKMDRLLVEQKNSAETLAQLKIEQNLGLAKCKRQNQLQSLPSSDSSPE</sequence>
<organism evidence="15">
    <name type="scientific">Oikopleura dioica</name>
    <name type="common">Tunicate</name>
    <dbReference type="NCBI Taxonomy" id="34765"/>
    <lineage>
        <taxon>Eukaryota</taxon>
        <taxon>Metazoa</taxon>
        <taxon>Chordata</taxon>
        <taxon>Tunicata</taxon>
        <taxon>Appendicularia</taxon>
        <taxon>Copelata</taxon>
        <taxon>Oikopleuridae</taxon>
        <taxon>Oikopleura</taxon>
    </lineage>
</organism>
<feature type="coiled-coil region" evidence="11">
    <location>
        <begin position="382"/>
        <end position="416"/>
    </location>
</feature>
<keyword evidence="7" id="KW-0406">Ion transport</keyword>
<dbReference type="AlphaFoldDB" id="E4Y9V3"/>
<proteinExistence type="predicted"/>
<protein>
    <recommendedName>
        <fullName evidence="16">Ion transport domain-containing protein</fullName>
    </recommendedName>
</protein>
<keyword evidence="5" id="KW-0630">Potassium</keyword>
<evidence type="ECO:0000256" key="10">
    <source>
        <dbReference type="ARBA" id="ARBA00034430"/>
    </source>
</evidence>
<evidence type="ECO:0000256" key="12">
    <source>
        <dbReference type="SAM" id="Phobius"/>
    </source>
</evidence>